<dbReference type="Gene3D" id="3.40.50.150">
    <property type="entry name" value="Vaccinia Virus protein VP39"/>
    <property type="match status" value="1"/>
</dbReference>
<dbReference type="AlphaFoldDB" id="C7QDP7"/>
<feature type="domain" description="Methyltransferase" evidence="1">
    <location>
        <begin position="34"/>
        <end position="130"/>
    </location>
</feature>
<keyword evidence="2" id="KW-0489">Methyltransferase</keyword>
<protein>
    <submittedName>
        <fullName evidence="2">Methyltransferase type 11</fullName>
    </submittedName>
</protein>
<dbReference type="EMBL" id="CP001700">
    <property type="protein sequence ID" value="ACU74671.1"/>
    <property type="molecule type" value="Genomic_DNA"/>
</dbReference>
<dbReference type="GO" id="GO:0032259">
    <property type="term" value="P:methylation"/>
    <property type="evidence" value="ECO:0007669"/>
    <property type="project" value="UniProtKB-KW"/>
</dbReference>
<dbReference type="PANTHER" id="PTHR43591">
    <property type="entry name" value="METHYLTRANSFERASE"/>
    <property type="match status" value="1"/>
</dbReference>
<dbReference type="SUPFAM" id="SSF53335">
    <property type="entry name" value="S-adenosyl-L-methionine-dependent methyltransferases"/>
    <property type="match status" value="1"/>
</dbReference>
<evidence type="ECO:0000259" key="1">
    <source>
        <dbReference type="Pfam" id="PF13649"/>
    </source>
</evidence>
<dbReference type="PANTHER" id="PTHR43591:SF24">
    <property type="entry name" value="2-METHOXY-6-POLYPRENYL-1,4-BENZOQUINOL METHYLASE, MITOCHONDRIAL"/>
    <property type="match status" value="1"/>
</dbReference>
<dbReference type="KEGG" id="cai:Caci_5813"/>
<dbReference type="Pfam" id="PF13649">
    <property type="entry name" value="Methyltransf_25"/>
    <property type="match status" value="1"/>
</dbReference>
<dbReference type="InParanoid" id="C7QDP7"/>
<dbReference type="OrthoDB" id="3382693at2"/>
<dbReference type="GO" id="GO:0008168">
    <property type="term" value="F:methyltransferase activity"/>
    <property type="evidence" value="ECO:0007669"/>
    <property type="project" value="UniProtKB-KW"/>
</dbReference>
<reference evidence="2 3" key="1">
    <citation type="journal article" date="2009" name="Stand. Genomic Sci.">
        <title>Complete genome sequence of Catenulispora acidiphila type strain (ID 139908).</title>
        <authorList>
            <person name="Copeland A."/>
            <person name="Lapidus A."/>
            <person name="Glavina Del Rio T."/>
            <person name="Nolan M."/>
            <person name="Lucas S."/>
            <person name="Chen F."/>
            <person name="Tice H."/>
            <person name="Cheng J.F."/>
            <person name="Bruce D."/>
            <person name="Goodwin L."/>
            <person name="Pitluck S."/>
            <person name="Mikhailova N."/>
            <person name="Pati A."/>
            <person name="Ivanova N."/>
            <person name="Mavromatis K."/>
            <person name="Chen A."/>
            <person name="Palaniappan K."/>
            <person name="Chain P."/>
            <person name="Land M."/>
            <person name="Hauser L."/>
            <person name="Chang Y.J."/>
            <person name="Jeffries C.D."/>
            <person name="Chertkov O."/>
            <person name="Brettin T."/>
            <person name="Detter J.C."/>
            <person name="Han C."/>
            <person name="Ali Z."/>
            <person name="Tindall B.J."/>
            <person name="Goker M."/>
            <person name="Bristow J."/>
            <person name="Eisen J.A."/>
            <person name="Markowitz V."/>
            <person name="Hugenholtz P."/>
            <person name="Kyrpides N.C."/>
            <person name="Klenk H.P."/>
        </authorList>
    </citation>
    <scope>NUCLEOTIDE SEQUENCE [LARGE SCALE GENOMIC DNA]</scope>
    <source>
        <strain evidence="3">DSM 44928 / JCM 14897 / NBRC 102108 / NRRL B-24433 / ID139908</strain>
    </source>
</reference>
<dbReference type="InterPro" id="IPR041698">
    <property type="entry name" value="Methyltransf_25"/>
</dbReference>
<organism evidence="2 3">
    <name type="scientific">Catenulispora acidiphila (strain DSM 44928 / JCM 14897 / NBRC 102108 / NRRL B-24433 / ID139908)</name>
    <dbReference type="NCBI Taxonomy" id="479433"/>
    <lineage>
        <taxon>Bacteria</taxon>
        <taxon>Bacillati</taxon>
        <taxon>Actinomycetota</taxon>
        <taxon>Actinomycetes</taxon>
        <taxon>Catenulisporales</taxon>
        <taxon>Catenulisporaceae</taxon>
        <taxon>Catenulispora</taxon>
    </lineage>
</organism>
<keyword evidence="3" id="KW-1185">Reference proteome</keyword>
<dbReference type="eggNOG" id="COG2226">
    <property type="taxonomic scope" value="Bacteria"/>
</dbReference>
<gene>
    <name evidence="2" type="ordered locus">Caci_5813</name>
</gene>
<keyword evidence="2" id="KW-0808">Transferase</keyword>
<sequence>MADVLDLDAEVVGAYLDELTAWARSHTKTAPHTIVDIGAGTGSGTFALARRFEAAEVIAIDQSPTMLDRLQSAAASRGVAGRLRTVQADLDAGWPAIGTADLAWAASSLHHVADPDRVLADVHAALNPGGLLVVVEMDAMPRFLPEGVYPGLEQRCRAIADGNGWNSWPNWTSHLERAGFTVAEEQVFDIDVRPAPPAANRYAHRVMSGMRNRLAEQLSPEDLAAMDRLLDPENEESVLRRGDLAVRSVRTAWAAQRS</sequence>
<accession>C7QDP7</accession>
<evidence type="ECO:0000313" key="3">
    <source>
        <dbReference type="Proteomes" id="UP000000851"/>
    </source>
</evidence>
<dbReference type="Proteomes" id="UP000000851">
    <property type="component" value="Chromosome"/>
</dbReference>
<proteinExistence type="predicted"/>
<dbReference type="CDD" id="cd02440">
    <property type="entry name" value="AdoMet_MTases"/>
    <property type="match status" value="1"/>
</dbReference>
<dbReference type="HOGENOM" id="CLU_066439_1_0_11"/>
<dbReference type="STRING" id="479433.Caci_5813"/>
<evidence type="ECO:0000313" key="2">
    <source>
        <dbReference type="EMBL" id="ACU74671.1"/>
    </source>
</evidence>
<name>C7QDP7_CATAD</name>
<dbReference type="InterPro" id="IPR029063">
    <property type="entry name" value="SAM-dependent_MTases_sf"/>
</dbReference>